<name>A0A2S3YT14_9HYPH</name>
<dbReference type="Proteomes" id="UP000237511">
    <property type="component" value="Unassembled WGS sequence"/>
</dbReference>
<protein>
    <submittedName>
        <fullName evidence="2">Cation transporter</fullName>
    </submittedName>
</protein>
<dbReference type="AlphaFoldDB" id="A0A2S3YT14"/>
<sequence>MSGMIRKPRSPSRGFTGWHMVAVMSLSFGTIISINVVMAWNASRSWSGLVVQNAYVASQQFNGKMAEARHFAESGIVGRFSATAGGLRYILVRDGKPLSVAERVLAVLRRPVEEHEDLEMELAREADGVFLASRQLKPGQWIADLKVIAGEATIYRQAVRFVVAGEGK</sequence>
<accession>A0A2S3YT14</accession>
<dbReference type="InterPro" id="IPR018037">
    <property type="entry name" value="FixH_proteobacterial"/>
</dbReference>
<organism evidence="2 3">
    <name type="scientific">Sinorhizobium americanum</name>
    <dbReference type="NCBI Taxonomy" id="194963"/>
    <lineage>
        <taxon>Bacteria</taxon>
        <taxon>Pseudomonadati</taxon>
        <taxon>Pseudomonadota</taxon>
        <taxon>Alphaproteobacteria</taxon>
        <taxon>Hyphomicrobiales</taxon>
        <taxon>Rhizobiaceae</taxon>
        <taxon>Sinorhizobium/Ensifer group</taxon>
        <taxon>Sinorhizobium</taxon>
    </lineage>
</organism>
<proteinExistence type="predicted"/>
<comment type="caution">
    <text evidence="2">The sequence shown here is derived from an EMBL/GenBank/DDBJ whole genome shotgun (WGS) entry which is preliminary data.</text>
</comment>
<evidence type="ECO:0000313" key="2">
    <source>
        <dbReference type="EMBL" id="POH34796.1"/>
    </source>
</evidence>
<dbReference type="Pfam" id="PF05751">
    <property type="entry name" value="FixH"/>
    <property type="match status" value="1"/>
</dbReference>
<dbReference type="RefSeq" id="WP_097527578.1">
    <property type="nucleotide sequence ID" value="NZ_LODU01000009.1"/>
</dbReference>
<dbReference type="PIRSF" id="PIRSF011386">
    <property type="entry name" value="FixH"/>
    <property type="match status" value="1"/>
</dbReference>
<keyword evidence="1" id="KW-0472">Membrane</keyword>
<evidence type="ECO:0000313" key="3">
    <source>
        <dbReference type="Proteomes" id="UP000237511"/>
    </source>
</evidence>
<feature type="transmembrane region" description="Helical" evidence="1">
    <location>
        <begin position="21"/>
        <end position="40"/>
    </location>
</feature>
<keyword evidence="1" id="KW-1133">Transmembrane helix</keyword>
<reference evidence="2 3" key="1">
    <citation type="journal article" date="2014" name="Syst. Appl. Microbiol.">
        <title>Microsymbionts of Phaseolus vulgaris in acid and alkaline soils of Mexico.</title>
        <authorList>
            <person name="Verastegui-Valdes M.M."/>
            <person name="Zhang Y.J."/>
            <person name="Rivera-Orduna F.N."/>
            <person name="Cheng H.P."/>
            <person name="Sui X.H."/>
            <person name="Wang E.T."/>
        </authorList>
    </citation>
    <scope>NUCLEOTIDE SEQUENCE [LARGE SCALE GENOMIC DNA]</scope>
    <source>
        <strain evidence="2 3">FG01</strain>
    </source>
</reference>
<evidence type="ECO:0000256" key="1">
    <source>
        <dbReference type="SAM" id="Phobius"/>
    </source>
</evidence>
<dbReference type="InterPro" id="IPR008620">
    <property type="entry name" value="FixH"/>
</dbReference>
<gene>
    <name evidence="2" type="ORF">ATY31_06105</name>
</gene>
<keyword evidence="1" id="KW-0812">Transmembrane</keyword>
<dbReference type="EMBL" id="LODU01000009">
    <property type="protein sequence ID" value="POH34796.1"/>
    <property type="molecule type" value="Genomic_DNA"/>
</dbReference>